<keyword evidence="2" id="KW-0217">Developmental protein</keyword>
<proteinExistence type="predicted"/>
<evidence type="ECO:0000256" key="5">
    <source>
        <dbReference type="ARBA" id="ARBA00023089"/>
    </source>
</evidence>
<dbReference type="Gene3D" id="2.30.30.140">
    <property type="match status" value="1"/>
</dbReference>
<dbReference type="KEGG" id="nnu:104589016"/>
<dbReference type="OMA" id="LQHEYQI"/>
<feature type="compositionally biased region" description="Polar residues" evidence="8">
    <location>
        <begin position="1193"/>
        <end position="1204"/>
    </location>
</feature>
<feature type="compositionally biased region" description="Pro residues" evidence="8">
    <location>
        <begin position="1222"/>
        <end position="1267"/>
    </location>
</feature>
<feature type="region of interest" description="Disordered" evidence="8">
    <location>
        <begin position="716"/>
        <end position="740"/>
    </location>
</feature>
<dbReference type="PROSITE" id="PS51391">
    <property type="entry name" value="CID"/>
    <property type="match status" value="1"/>
</dbReference>
<feature type="region of interest" description="Disordered" evidence="8">
    <location>
        <begin position="625"/>
        <end position="651"/>
    </location>
</feature>
<dbReference type="InterPro" id="IPR008942">
    <property type="entry name" value="ENTH_VHS"/>
</dbReference>
<keyword evidence="7" id="KW-0539">Nucleus</keyword>
<feature type="region of interest" description="Disordered" evidence="8">
    <location>
        <begin position="290"/>
        <end position="374"/>
    </location>
</feature>
<keyword evidence="6" id="KW-0804">Transcription</keyword>
<comment type="subcellular location">
    <subcellularLocation>
        <location evidence="1">Nucleus</location>
    </subcellularLocation>
</comment>
<dbReference type="GO" id="GO:0006338">
    <property type="term" value="P:chromatin remodeling"/>
    <property type="evidence" value="ECO:0000318"/>
    <property type="project" value="GO_Central"/>
</dbReference>
<dbReference type="RefSeq" id="XP_010245481.1">
    <property type="nucleotide sequence ID" value="XM_010247179.2"/>
</dbReference>
<reference evidence="12" key="1">
    <citation type="submission" date="2025-08" db="UniProtKB">
        <authorList>
            <consortium name="RefSeq"/>
        </authorList>
    </citation>
    <scope>IDENTIFICATION</scope>
</reference>
<sequence>MAPARKRGANRAKANQLSLGDLVLAKVKGFPAWPAKISRPEDWERTPDPKKYFVQFFGTAEIAFVAPADIQAFTNEAKSKLSARCQGKTVKDFALAVKEICEAFEELQQKKASASGDDTDKTAPGDVASSIDGGEVELNDLNQTVGQKENISNEASGNELYGLERCSHGVGETETKDIKPSISCNSETGSSPVISIKKRGKTSSNSTCLPKKEVMLVSRPDNPFLSKEASSNRAGDGGEFHPDHANVETHLKILSASRSSPLLNHKGDSFSGHVDNSDSSPLLVVSVSAKPSAAGQRAKGVVTVSKRRRDGPVNVQKRTSSTVKSVKLDDPCSNNDLPDSEEHLKDGVESKVSPYDSARESSPDGLMSDSGVSNKKKVKALPKVKKHFMGVDNSLGLHEISKGTLDRSEVLGKDELFLLGDHRKKRSQFEHGKHKLAPTEDSRPAKRSKHVDVADGRTQKLPSKSRSESPCPAVIDDAEDKHGESKTSTSFMKAEDHLALNGETFSNGMNLPGDGAVLPLVKRRRRALEAMSDCTTQTVRGIMNKQPNSLKNDVSGSDNDSSPVMQVHSKWKSVCRFDDEDEKLRDLVDGEVSSNLNGPLFVSDSVDDTETHLESSSYDHLNIRNAEDDDFDSTRLEDNPSKVGESSNEVLNEALSPHMKKTEEKGAKRSMAAHVYCSPQKLECHKLSMKGGKPILASPKDSHGLATAIKQDEYKAIKPQSKASSTPTLRKAHAGSSKASIPVSDALNHLSKQTKGEKNMPTVAVTAEKSKVTSKTNLHVTAFAVSADQYLENNSLLPERVEVSSDKSVGSVVDSKFADSVTSMKHLIAAAQAKRRQAQSQSVSHESLIPPFISSASIDRGRSPSPPLVHPFMSVTSNVTQKDAKGLHSHTSLRSPPSHAHQFASQHHFDSEDHEERRVSSGHWASGGSLSGGTEAAVARDAFEGMIETLSRTKESIGRATRLAIDCAKYGIASEVVELLIQKLENEPSFHRRVDLFFLVDSITQYSHSHKGIVGASYIPTVQAALPRLLGAAAPPGAGARENRRQCLKVLRLWIERKILPESLLQHFMNDIGGSNDDIAAGYFLRRPSRAERAVDDPIREMEGILVDEYGSNATFQLPGLLSTNVFEDEDLSSSLCKETGIESLVEPSNALEEPETCAVTPSDRCHCILEDVDGELEMEDVSGSPKDGRTRGGNNSFELNLQRQTKDGILKSCSDNLSELPPLPPCSPPLPLESPPLPPPLPPSPPPPPPPSSPSPPPPPPPPLPLPSLLLSQPPTQAVPSTGPPSLLRPPSLPPQPSLQPQPSLPPQSLPPQSSLSMQLSIPSSSPPLTYRQSVPPEYCSDSLQISGSTHPGHVNTAMKSEMLPQQSPCFVAAGDGNTCDPSGFNSSRPFEYGHNDMYLNPQAQPKQQFQPINASYAQRPYPPGLPAETPPGHLYTKPTVQQHMQQLFHRPYSLPSLSNVQRQYVTDEKWSMPSSDFNPDNQHCMWLNGGRPPCSGPPFTQEGYFQPPVERSSTNNMGFQHPVHNPLASGASVPVPSASGHGVGQMLPCRPDVSAITCWRPA</sequence>
<feature type="compositionally biased region" description="Pro residues" evidence="8">
    <location>
        <begin position="1288"/>
        <end position="1311"/>
    </location>
</feature>
<evidence type="ECO:0000256" key="1">
    <source>
        <dbReference type="ARBA" id="ARBA00004123"/>
    </source>
</evidence>
<feature type="domain" description="PWWP" evidence="9">
    <location>
        <begin position="19"/>
        <end position="76"/>
    </location>
</feature>
<dbReference type="PANTHER" id="PTHR12550">
    <property type="entry name" value="HEPATOMA-DERIVED GROWTH FACTOR-RELATED"/>
    <property type="match status" value="1"/>
</dbReference>
<dbReference type="FunFam" id="1.25.40.90:FF:000037">
    <property type="entry name" value="Enhancer of ag-4 2"/>
    <property type="match status" value="1"/>
</dbReference>
<evidence type="ECO:0000256" key="8">
    <source>
        <dbReference type="SAM" id="MobiDB-lite"/>
    </source>
</evidence>
<dbReference type="InterPro" id="IPR006569">
    <property type="entry name" value="CID_dom"/>
</dbReference>
<evidence type="ECO:0000259" key="10">
    <source>
        <dbReference type="PROSITE" id="PS51391"/>
    </source>
</evidence>
<keyword evidence="3" id="KW-0507">mRNA processing</keyword>
<dbReference type="PRINTS" id="PR01217">
    <property type="entry name" value="PRICHEXTENSN"/>
</dbReference>
<feature type="compositionally biased region" description="Basic and acidic residues" evidence="8">
    <location>
        <begin position="907"/>
        <end position="919"/>
    </location>
</feature>
<dbReference type="SMART" id="SM00582">
    <property type="entry name" value="RPR"/>
    <property type="match status" value="1"/>
</dbReference>
<evidence type="ECO:0000256" key="6">
    <source>
        <dbReference type="ARBA" id="ARBA00023163"/>
    </source>
</evidence>
<dbReference type="SUPFAM" id="SSF63748">
    <property type="entry name" value="Tudor/PWWP/MBT"/>
    <property type="match status" value="1"/>
</dbReference>
<dbReference type="SMART" id="SM00293">
    <property type="entry name" value="PWWP"/>
    <property type="match status" value="1"/>
</dbReference>
<feature type="compositionally biased region" description="Basic and acidic residues" evidence="8">
    <location>
        <begin position="340"/>
        <end position="349"/>
    </location>
</feature>
<dbReference type="Proteomes" id="UP000189703">
    <property type="component" value="Unplaced"/>
</dbReference>
<feature type="compositionally biased region" description="Basic and acidic residues" evidence="8">
    <location>
        <begin position="427"/>
        <end position="458"/>
    </location>
</feature>
<feature type="region of interest" description="Disordered" evidence="8">
    <location>
        <begin position="427"/>
        <end position="489"/>
    </location>
</feature>
<evidence type="ECO:0000313" key="12">
    <source>
        <dbReference type="RefSeq" id="XP_010245481.1"/>
    </source>
</evidence>
<feature type="region of interest" description="Disordered" evidence="8">
    <location>
        <begin position="172"/>
        <end position="244"/>
    </location>
</feature>
<dbReference type="Gene3D" id="1.25.40.90">
    <property type="match status" value="1"/>
</dbReference>
<keyword evidence="5" id="KW-0287">Flowering</keyword>
<feature type="region of interest" description="Disordered" evidence="8">
    <location>
        <begin position="1177"/>
        <end position="1357"/>
    </location>
</feature>
<dbReference type="OrthoDB" id="62853at2759"/>
<feature type="domain" description="CID" evidence="10">
    <location>
        <begin position="935"/>
        <end position="1076"/>
    </location>
</feature>
<feature type="compositionally biased region" description="Polar residues" evidence="8">
    <location>
        <begin position="182"/>
        <end position="193"/>
    </location>
</feature>
<evidence type="ECO:0000256" key="2">
    <source>
        <dbReference type="ARBA" id="ARBA00022473"/>
    </source>
</evidence>
<keyword evidence="11" id="KW-1185">Reference proteome</keyword>
<protein>
    <submittedName>
        <fullName evidence="12">ENHANCER OF AG-4 protein 2-like isoform X1</fullName>
    </submittedName>
</protein>
<evidence type="ECO:0000256" key="3">
    <source>
        <dbReference type="ARBA" id="ARBA00022664"/>
    </source>
</evidence>
<dbReference type="Pfam" id="PF04818">
    <property type="entry name" value="CID"/>
    <property type="match status" value="1"/>
</dbReference>
<dbReference type="GO" id="GO:0009908">
    <property type="term" value="P:flower development"/>
    <property type="evidence" value="ECO:0007669"/>
    <property type="project" value="UniProtKB-KW"/>
</dbReference>
<dbReference type="STRING" id="4432.A0A1U7ZDL5"/>
<dbReference type="FunCoup" id="A0A1U7ZDL5">
    <property type="interactions" value="2510"/>
</dbReference>
<keyword evidence="4" id="KW-0805">Transcription regulation</keyword>
<evidence type="ECO:0000256" key="4">
    <source>
        <dbReference type="ARBA" id="ARBA00023015"/>
    </source>
</evidence>
<dbReference type="PANTHER" id="PTHR12550:SF70">
    <property type="entry name" value="JIL-1 ANCHORING AND STABILIZING PROTEIN, ISOFORM A"/>
    <property type="match status" value="1"/>
</dbReference>
<feature type="region of interest" description="Disordered" evidence="8">
    <location>
        <begin position="545"/>
        <end position="565"/>
    </location>
</feature>
<gene>
    <name evidence="12" type="primary">LOC104589016</name>
</gene>
<organism evidence="11 12">
    <name type="scientific">Nelumbo nucifera</name>
    <name type="common">Sacred lotus</name>
    <dbReference type="NCBI Taxonomy" id="4432"/>
    <lineage>
        <taxon>Eukaryota</taxon>
        <taxon>Viridiplantae</taxon>
        <taxon>Streptophyta</taxon>
        <taxon>Embryophyta</taxon>
        <taxon>Tracheophyta</taxon>
        <taxon>Spermatophyta</taxon>
        <taxon>Magnoliopsida</taxon>
        <taxon>Proteales</taxon>
        <taxon>Nelumbonaceae</taxon>
        <taxon>Nelumbo</taxon>
    </lineage>
</organism>
<feature type="region of interest" description="Disordered" evidence="8">
    <location>
        <begin position="881"/>
        <end position="933"/>
    </location>
</feature>
<dbReference type="GeneID" id="104589016"/>
<evidence type="ECO:0000259" key="9">
    <source>
        <dbReference type="PROSITE" id="PS50812"/>
    </source>
</evidence>
<evidence type="ECO:0000256" key="7">
    <source>
        <dbReference type="ARBA" id="ARBA00023242"/>
    </source>
</evidence>
<name>A0A1U7ZDL5_NELNU</name>
<feature type="region of interest" description="Disordered" evidence="8">
    <location>
        <begin position="111"/>
        <end position="137"/>
    </location>
</feature>
<dbReference type="CDD" id="cd20147">
    <property type="entry name" value="PWWP_HULK"/>
    <property type="match status" value="1"/>
</dbReference>
<feature type="compositionally biased region" description="Polar residues" evidence="8">
    <location>
        <begin position="545"/>
        <end position="564"/>
    </location>
</feature>
<dbReference type="PROSITE" id="PS50812">
    <property type="entry name" value="PWWP"/>
    <property type="match status" value="1"/>
</dbReference>
<dbReference type="InParanoid" id="A0A1U7ZDL5"/>
<dbReference type="GO" id="GO:0006397">
    <property type="term" value="P:mRNA processing"/>
    <property type="evidence" value="ECO:0007669"/>
    <property type="project" value="UniProtKB-KW"/>
</dbReference>
<accession>A0A1U7ZDL5</accession>
<feature type="compositionally biased region" description="Basic and acidic residues" evidence="8">
    <location>
        <begin position="625"/>
        <end position="640"/>
    </location>
</feature>
<dbReference type="GO" id="GO:0005634">
    <property type="term" value="C:nucleus"/>
    <property type="evidence" value="ECO:0000318"/>
    <property type="project" value="GO_Central"/>
</dbReference>
<dbReference type="Pfam" id="PF00855">
    <property type="entry name" value="PWWP"/>
    <property type="match status" value="1"/>
</dbReference>
<feature type="compositionally biased region" description="Low complexity" evidence="8">
    <location>
        <begin position="1312"/>
        <end position="1330"/>
    </location>
</feature>
<evidence type="ECO:0000313" key="11">
    <source>
        <dbReference type="Proteomes" id="UP000189703"/>
    </source>
</evidence>
<dbReference type="InterPro" id="IPR000313">
    <property type="entry name" value="PWWP_dom"/>
</dbReference>
<dbReference type="eggNOG" id="KOG1904">
    <property type="taxonomic scope" value="Eukaryota"/>
</dbReference>